<proteinExistence type="predicted"/>
<dbReference type="EMBL" id="MWZD01000011">
    <property type="protein sequence ID" value="PRI12511.1"/>
    <property type="molecule type" value="Genomic_DNA"/>
</dbReference>
<feature type="region of interest" description="Disordered" evidence="1">
    <location>
        <begin position="60"/>
        <end position="80"/>
    </location>
</feature>
<sequence length="80" mass="9245">MSTIQRAPWGERTDPKRVSWMIEGAYKERFEKLAEHAGVSAAVFLERVIEHLEDELTDRGLPNWWPQPELKDGELPIDTA</sequence>
<reference evidence="2 3" key="1">
    <citation type="journal article" date="2017" name="New Microbes New Infect">
        <title>Genome sequence of 'Leucobacter massiliensis' sp. nov. isolated from human pharynx after travel to the 2014 Hajj.</title>
        <authorList>
            <person name="Leangapichart T."/>
            <person name="Gautret P."/>
            <person name="Nguyen T.T."/>
            <person name="Armstrong N."/>
            <person name="Rolain J.M."/>
        </authorList>
    </citation>
    <scope>NUCLEOTIDE SEQUENCE [LARGE SCALE GENOMIC DNA]</scope>
    <source>
        <strain evidence="2 3">122RC15</strain>
    </source>
</reference>
<dbReference type="RefSeq" id="WP_245907278.1">
    <property type="nucleotide sequence ID" value="NZ_MWZD01000011.1"/>
</dbReference>
<organism evidence="2 3">
    <name type="scientific">Leucobacter massiliensis</name>
    <dbReference type="NCBI Taxonomy" id="1686285"/>
    <lineage>
        <taxon>Bacteria</taxon>
        <taxon>Bacillati</taxon>
        <taxon>Actinomycetota</taxon>
        <taxon>Actinomycetes</taxon>
        <taxon>Micrococcales</taxon>
        <taxon>Microbacteriaceae</taxon>
        <taxon>Leucobacter</taxon>
    </lineage>
</organism>
<keyword evidence="3" id="KW-1185">Reference proteome</keyword>
<evidence type="ECO:0000313" key="3">
    <source>
        <dbReference type="Proteomes" id="UP000238650"/>
    </source>
</evidence>
<name>A0A2S9QSE5_9MICO</name>
<dbReference type="AlphaFoldDB" id="A0A2S9QSE5"/>
<gene>
    <name evidence="2" type="ORF">B4915_00945</name>
</gene>
<accession>A0A2S9QSE5</accession>
<evidence type="ECO:0000313" key="2">
    <source>
        <dbReference type="EMBL" id="PRI12511.1"/>
    </source>
</evidence>
<protein>
    <submittedName>
        <fullName evidence="2">Uncharacterized protein</fullName>
    </submittedName>
</protein>
<evidence type="ECO:0000256" key="1">
    <source>
        <dbReference type="SAM" id="MobiDB-lite"/>
    </source>
</evidence>
<dbReference type="Proteomes" id="UP000238650">
    <property type="component" value="Unassembled WGS sequence"/>
</dbReference>
<comment type="caution">
    <text evidence="2">The sequence shown here is derived from an EMBL/GenBank/DDBJ whole genome shotgun (WGS) entry which is preliminary data.</text>
</comment>